<dbReference type="SMART" id="SM00387">
    <property type="entry name" value="HATPase_c"/>
    <property type="match status" value="1"/>
</dbReference>
<evidence type="ECO:0000256" key="15">
    <source>
        <dbReference type="SAM" id="Phobius"/>
    </source>
</evidence>
<name>A0A318N5W2_9PROT</name>
<dbReference type="Gene3D" id="1.20.120.960">
    <property type="entry name" value="Histidine kinase NarX, sensor domain"/>
    <property type="match status" value="1"/>
</dbReference>
<dbReference type="Gene3D" id="3.30.450.40">
    <property type="match status" value="1"/>
</dbReference>
<evidence type="ECO:0000256" key="4">
    <source>
        <dbReference type="ARBA" id="ARBA00022519"/>
    </source>
</evidence>
<evidence type="ECO:0000256" key="13">
    <source>
        <dbReference type="ARBA" id="ARBA00023136"/>
    </source>
</evidence>
<protein>
    <recommendedName>
        <fullName evidence="14">Sensor protein</fullName>
        <ecNumber evidence="14">2.7.13.3</ecNumber>
    </recommendedName>
</protein>
<dbReference type="CDD" id="cd16917">
    <property type="entry name" value="HATPase_UhpB-NarQ-NarX-like"/>
    <property type="match status" value="1"/>
</dbReference>
<dbReference type="Pfam" id="PF02518">
    <property type="entry name" value="HATPase_c"/>
    <property type="match status" value="1"/>
</dbReference>
<comment type="subcellular location">
    <subcellularLocation>
        <location evidence="2">Cell inner membrane</location>
        <topology evidence="2">Multi-pass membrane protein</topology>
    </subcellularLocation>
</comment>
<dbReference type="InterPro" id="IPR005467">
    <property type="entry name" value="His_kinase_dom"/>
</dbReference>
<comment type="caution">
    <text evidence="18">The sequence shown here is derived from an EMBL/GenBank/DDBJ whole genome shotgun (WGS) entry which is preliminary data.</text>
</comment>
<sequence>MKITRYFNKLSTKLLTCTIAWVVCAIFFTGYALALLWQLENAGIAINYTGSLRMRVYYMMLLSNQNDYVNLQHEQTKFITILNKLKKYDNNTLIFSNNKKINLQIKYIEKTYNNQILPLINQSSGYHRLTDKNYYHLNTFVEDIDLLVKLIENQNTQDIIWLRYIITTIILMILITAFSSISLLYKSVINPLKHLESSIKALSQGNLSKRIPVNGSSEFDIVSSGFNQMAHNLQDLYNNLEHKVSDKTLALKKKNHELIILYDMITFLHTCLTPNMATERFLEKIIDLSQADAGFIGFLNEEKDAMNFICSQGFPAQLNTIEQCYFSANCFFDISSLPKNSYPICVKTDQQENCLIPSCVKKLFSHFIIFPIWHNKNEIGLMVLYFKKRESTFSPETYHLIETLTCQLGVSIENYQLTAKEKQLAIMEERNLIAQGLHDSIAQALSFLNLQAQMLEKAINKNDLDKAKQNLDFIQRGVQESYDDVRELLMNFRTKIGKEDFETVVKKVVNRFKAQTKIPVKLINLQKFLFITKQQQLQIIFILQEALSNIRKHSKCKLATIEFSYNNSFMMRIHDDGVGFDLNTLQKKQQNHIGLSIIQERAENISGKINITSTPNHGTTLELTIPINL</sequence>
<dbReference type="EC" id="2.7.13.3" evidence="14"/>
<dbReference type="InterPro" id="IPR011712">
    <property type="entry name" value="Sig_transdc_His_kin_sub3_dim/P"/>
</dbReference>
<dbReference type="Gene3D" id="6.10.340.10">
    <property type="match status" value="1"/>
</dbReference>
<dbReference type="OrthoDB" id="9778496at2"/>
<gene>
    <name evidence="18" type="ORF">DK869_06220</name>
</gene>
<feature type="domain" description="HAMP" evidence="17">
    <location>
        <begin position="186"/>
        <end position="238"/>
    </location>
</feature>
<keyword evidence="8 14" id="KW-0547">Nucleotide-binding</keyword>
<dbReference type="InterPro" id="IPR029016">
    <property type="entry name" value="GAF-like_dom_sf"/>
</dbReference>
<dbReference type="PROSITE" id="PS50885">
    <property type="entry name" value="HAMP"/>
    <property type="match status" value="1"/>
</dbReference>
<keyword evidence="12 14" id="KW-0902">Two-component regulatory system</keyword>
<feature type="domain" description="Histidine kinase" evidence="16">
    <location>
        <begin position="436"/>
        <end position="629"/>
    </location>
</feature>
<evidence type="ECO:0000256" key="11">
    <source>
        <dbReference type="ARBA" id="ARBA00022989"/>
    </source>
</evidence>
<dbReference type="InterPro" id="IPR042295">
    <property type="entry name" value="NarX-like_N_sf"/>
</dbReference>
<keyword evidence="10 14" id="KW-0067">ATP-binding</keyword>
<dbReference type="InterPro" id="IPR016380">
    <property type="entry name" value="Sig_transdc_His_kin_NarX/NarQ"/>
</dbReference>
<dbReference type="GO" id="GO:0005886">
    <property type="term" value="C:plasma membrane"/>
    <property type="evidence" value="ECO:0007669"/>
    <property type="project" value="UniProtKB-SubCell"/>
</dbReference>
<evidence type="ECO:0000256" key="8">
    <source>
        <dbReference type="ARBA" id="ARBA00022741"/>
    </source>
</evidence>
<evidence type="ECO:0000256" key="12">
    <source>
        <dbReference type="ARBA" id="ARBA00023012"/>
    </source>
</evidence>
<dbReference type="SUPFAM" id="SSF158472">
    <property type="entry name" value="HAMP domain-like"/>
    <property type="match status" value="1"/>
</dbReference>
<keyword evidence="6 14" id="KW-0808">Transferase</keyword>
<dbReference type="Pfam" id="PF00672">
    <property type="entry name" value="HAMP"/>
    <property type="match status" value="1"/>
</dbReference>
<keyword evidence="13 14" id="KW-0472">Membrane</keyword>
<evidence type="ECO:0000256" key="7">
    <source>
        <dbReference type="ARBA" id="ARBA00022692"/>
    </source>
</evidence>
<evidence type="ECO:0000256" key="5">
    <source>
        <dbReference type="ARBA" id="ARBA00022553"/>
    </source>
</evidence>
<evidence type="ECO:0000256" key="1">
    <source>
        <dbReference type="ARBA" id="ARBA00000085"/>
    </source>
</evidence>
<dbReference type="PANTHER" id="PTHR24421">
    <property type="entry name" value="NITRATE/NITRITE SENSOR PROTEIN NARX-RELATED"/>
    <property type="match status" value="1"/>
</dbReference>
<evidence type="ECO:0000259" key="16">
    <source>
        <dbReference type="PROSITE" id="PS50109"/>
    </source>
</evidence>
<evidence type="ECO:0000256" key="6">
    <source>
        <dbReference type="ARBA" id="ARBA00022679"/>
    </source>
</evidence>
<keyword evidence="3 14" id="KW-1003">Cell membrane</keyword>
<keyword evidence="11 15" id="KW-1133">Transmembrane helix</keyword>
<dbReference type="CDD" id="cd06225">
    <property type="entry name" value="HAMP"/>
    <property type="match status" value="1"/>
</dbReference>
<dbReference type="GO" id="GO:0046983">
    <property type="term" value="F:protein dimerization activity"/>
    <property type="evidence" value="ECO:0007669"/>
    <property type="project" value="UniProtKB-UniRule"/>
</dbReference>
<dbReference type="AlphaFoldDB" id="A0A318N5W2"/>
<evidence type="ECO:0000259" key="17">
    <source>
        <dbReference type="PROSITE" id="PS50885"/>
    </source>
</evidence>
<dbReference type="PIRSF" id="PIRSF003167">
    <property type="entry name" value="STHK_NarX/NarQ"/>
    <property type="match status" value="1"/>
</dbReference>
<evidence type="ECO:0000256" key="14">
    <source>
        <dbReference type="PIRNR" id="PIRNR003167"/>
    </source>
</evidence>
<dbReference type="GO" id="GO:0005524">
    <property type="term" value="F:ATP binding"/>
    <property type="evidence" value="ECO:0007669"/>
    <property type="project" value="UniProtKB-UniRule"/>
</dbReference>
<evidence type="ECO:0000256" key="9">
    <source>
        <dbReference type="ARBA" id="ARBA00022777"/>
    </source>
</evidence>
<dbReference type="Pfam" id="PF13675">
    <property type="entry name" value="PilJ"/>
    <property type="match status" value="1"/>
</dbReference>
<evidence type="ECO:0000256" key="3">
    <source>
        <dbReference type="ARBA" id="ARBA00022475"/>
    </source>
</evidence>
<dbReference type="Gene3D" id="1.20.5.1930">
    <property type="match status" value="1"/>
</dbReference>
<feature type="transmembrane region" description="Helical" evidence="15">
    <location>
        <begin position="161"/>
        <end position="185"/>
    </location>
</feature>
<dbReference type="SUPFAM" id="SSF55874">
    <property type="entry name" value="ATPase domain of HSP90 chaperone/DNA topoisomerase II/histidine kinase"/>
    <property type="match status" value="1"/>
</dbReference>
<organism evidence="18 19">
    <name type="scientific">Commensalibacter melissae</name>
    <dbReference type="NCBI Taxonomy" id="2070537"/>
    <lineage>
        <taxon>Bacteria</taxon>
        <taxon>Pseudomonadati</taxon>
        <taxon>Pseudomonadota</taxon>
        <taxon>Alphaproteobacteria</taxon>
        <taxon>Acetobacterales</taxon>
        <taxon>Acetobacteraceae</taxon>
    </lineage>
</organism>
<evidence type="ECO:0000256" key="10">
    <source>
        <dbReference type="ARBA" id="ARBA00022840"/>
    </source>
</evidence>
<keyword evidence="4 14" id="KW-0997">Cell inner membrane</keyword>
<dbReference type="PANTHER" id="PTHR24421:SF10">
    <property type="entry name" value="NITRATE_NITRITE SENSOR PROTEIN NARQ"/>
    <property type="match status" value="1"/>
</dbReference>
<keyword evidence="9 14" id="KW-0418">Kinase</keyword>
<comment type="catalytic activity">
    <reaction evidence="1 14">
        <text>ATP + protein L-histidine = ADP + protein N-phospho-L-histidine.</text>
        <dbReference type="EC" id="2.7.13.3"/>
    </reaction>
</comment>
<dbReference type="InterPro" id="IPR029095">
    <property type="entry name" value="NarX-like_N"/>
</dbReference>
<dbReference type="RefSeq" id="WP_110439151.1">
    <property type="nucleotide sequence ID" value="NZ_CP046393.1"/>
</dbReference>
<dbReference type="SMART" id="SM00304">
    <property type="entry name" value="HAMP"/>
    <property type="match status" value="1"/>
</dbReference>
<dbReference type="InterPro" id="IPR003660">
    <property type="entry name" value="HAMP_dom"/>
</dbReference>
<dbReference type="Proteomes" id="UP000247565">
    <property type="component" value="Unassembled WGS sequence"/>
</dbReference>
<accession>A0A318N5W2</accession>
<evidence type="ECO:0000313" key="18">
    <source>
        <dbReference type="EMBL" id="PXZ00228.1"/>
    </source>
</evidence>
<dbReference type="EMBL" id="QGLT01000003">
    <property type="protein sequence ID" value="PXZ00228.1"/>
    <property type="molecule type" value="Genomic_DNA"/>
</dbReference>
<keyword evidence="7 15" id="KW-0812">Transmembrane</keyword>
<keyword evidence="5" id="KW-0597">Phosphoprotein</keyword>
<reference evidence="18 19" key="1">
    <citation type="submission" date="2018-05" db="EMBL/GenBank/DDBJ databases">
        <title>Reference genomes for bee gut microbiota database.</title>
        <authorList>
            <person name="Ellegaard K.M."/>
        </authorList>
    </citation>
    <scope>NUCLEOTIDE SEQUENCE [LARGE SCALE GENOMIC DNA]</scope>
    <source>
        <strain evidence="18 19">ESL0284</strain>
    </source>
</reference>
<feature type="transmembrane region" description="Helical" evidence="15">
    <location>
        <begin position="12"/>
        <end position="37"/>
    </location>
</feature>
<keyword evidence="19" id="KW-1185">Reference proteome</keyword>
<dbReference type="InterPro" id="IPR036890">
    <property type="entry name" value="HATPase_C_sf"/>
</dbReference>
<dbReference type="InterPro" id="IPR003594">
    <property type="entry name" value="HATPase_dom"/>
</dbReference>
<evidence type="ECO:0000256" key="2">
    <source>
        <dbReference type="ARBA" id="ARBA00004429"/>
    </source>
</evidence>
<evidence type="ECO:0000313" key="19">
    <source>
        <dbReference type="Proteomes" id="UP000247565"/>
    </source>
</evidence>
<dbReference type="PROSITE" id="PS50109">
    <property type="entry name" value="HIS_KIN"/>
    <property type="match status" value="1"/>
</dbReference>
<dbReference type="Pfam" id="PF07730">
    <property type="entry name" value="HisKA_3"/>
    <property type="match status" value="1"/>
</dbReference>
<dbReference type="InterPro" id="IPR050482">
    <property type="entry name" value="Sensor_HK_TwoCompSys"/>
</dbReference>
<dbReference type="GO" id="GO:0000155">
    <property type="term" value="F:phosphorelay sensor kinase activity"/>
    <property type="evidence" value="ECO:0007669"/>
    <property type="project" value="UniProtKB-UniRule"/>
</dbReference>
<dbReference type="Gene3D" id="3.30.565.10">
    <property type="entry name" value="Histidine kinase-like ATPase, C-terminal domain"/>
    <property type="match status" value="1"/>
</dbReference>
<dbReference type="SUPFAM" id="SSF55781">
    <property type="entry name" value="GAF domain-like"/>
    <property type="match status" value="1"/>
</dbReference>
<proteinExistence type="predicted"/>